<dbReference type="SUPFAM" id="SSF47954">
    <property type="entry name" value="Cyclin-like"/>
    <property type="match status" value="1"/>
</dbReference>
<dbReference type="InterPro" id="IPR013150">
    <property type="entry name" value="TFIIB_cyclin"/>
</dbReference>
<sequence>MHNFHRTIKEVVSVVKVCETTLRKRLKEFEDTCHFGDKAAGLQTARRQENSELLPVTCRVGKVGSAYPRVNCFFDYLFV</sequence>
<keyword evidence="3" id="KW-1185">Reference proteome</keyword>
<feature type="domain" description="Transcription factor TFIIB cyclin-like" evidence="1">
    <location>
        <begin position="1"/>
        <end position="31"/>
    </location>
</feature>
<name>A0A8C5H7Q2_GOUWI</name>
<dbReference type="GO" id="GO:0017025">
    <property type="term" value="F:TBP-class protein binding"/>
    <property type="evidence" value="ECO:0007669"/>
    <property type="project" value="InterPro"/>
</dbReference>
<reference evidence="2" key="2">
    <citation type="submission" date="2025-08" db="UniProtKB">
        <authorList>
            <consortium name="Ensembl"/>
        </authorList>
    </citation>
    <scope>IDENTIFICATION</scope>
</reference>
<evidence type="ECO:0000313" key="2">
    <source>
        <dbReference type="Ensembl" id="ENSGWIP00000041249.1"/>
    </source>
</evidence>
<evidence type="ECO:0000313" key="3">
    <source>
        <dbReference type="Proteomes" id="UP000694680"/>
    </source>
</evidence>
<organism evidence="2 3">
    <name type="scientific">Gouania willdenowi</name>
    <name type="common">Blunt-snouted clingfish</name>
    <name type="synonym">Lepadogaster willdenowi</name>
    <dbReference type="NCBI Taxonomy" id="441366"/>
    <lineage>
        <taxon>Eukaryota</taxon>
        <taxon>Metazoa</taxon>
        <taxon>Chordata</taxon>
        <taxon>Craniata</taxon>
        <taxon>Vertebrata</taxon>
        <taxon>Euteleostomi</taxon>
        <taxon>Actinopterygii</taxon>
        <taxon>Neopterygii</taxon>
        <taxon>Teleostei</taxon>
        <taxon>Neoteleostei</taxon>
        <taxon>Acanthomorphata</taxon>
        <taxon>Ovalentaria</taxon>
        <taxon>Blenniimorphae</taxon>
        <taxon>Blenniiformes</taxon>
        <taxon>Gobiesocoidei</taxon>
        <taxon>Gobiesocidae</taxon>
        <taxon>Gobiesocinae</taxon>
        <taxon>Gouania</taxon>
    </lineage>
</organism>
<reference evidence="2" key="1">
    <citation type="submission" date="2020-06" db="EMBL/GenBank/DDBJ databases">
        <authorList>
            <consortium name="Wellcome Sanger Institute Data Sharing"/>
        </authorList>
    </citation>
    <scope>NUCLEOTIDE SEQUENCE [LARGE SCALE GENOMIC DNA]</scope>
</reference>
<dbReference type="Pfam" id="PF00382">
    <property type="entry name" value="TFIIB"/>
    <property type="match status" value="1"/>
</dbReference>
<dbReference type="AlphaFoldDB" id="A0A8C5H7Q2"/>
<dbReference type="Ensembl" id="ENSGWIT00000044812.1">
    <property type="protein sequence ID" value="ENSGWIP00000041249.1"/>
    <property type="gene ID" value="ENSGWIG00000020803.1"/>
</dbReference>
<evidence type="ECO:0000259" key="1">
    <source>
        <dbReference type="Pfam" id="PF00382"/>
    </source>
</evidence>
<dbReference type="Gene3D" id="1.10.472.10">
    <property type="entry name" value="Cyclin-like"/>
    <property type="match status" value="1"/>
</dbReference>
<reference evidence="2" key="3">
    <citation type="submission" date="2025-09" db="UniProtKB">
        <authorList>
            <consortium name="Ensembl"/>
        </authorList>
    </citation>
    <scope>IDENTIFICATION</scope>
</reference>
<dbReference type="Proteomes" id="UP000694680">
    <property type="component" value="Chromosome 3"/>
</dbReference>
<accession>A0A8C5H7Q2</accession>
<dbReference type="InterPro" id="IPR036915">
    <property type="entry name" value="Cyclin-like_sf"/>
</dbReference>
<protein>
    <recommendedName>
        <fullName evidence="1">Transcription factor TFIIB cyclin-like domain-containing protein</fullName>
    </recommendedName>
</protein>
<proteinExistence type="predicted"/>